<evidence type="ECO:0000256" key="1">
    <source>
        <dbReference type="SAM" id="MobiDB-lite"/>
    </source>
</evidence>
<dbReference type="AlphaFoldDB" id="A0A1F5FPC7"/>
<dbReference type="Proteomes" id="UP000179237">
    <property type="component" value="Unassembled WGS sequence"/>
</dbReference>
<reference evidence="3 4" key="1">
    <citation type="journal article" date="2016" name="Nat. Commun.">
        <title>Thousands of microbial genomes shed light on interconnected biogeochemical processes in an aquifer system.</title>
        <authorList>
            <person name="Anantharaman K."/>
            <person name="Brown C.T."/>
            <person name="Hug L.A."/>
            <person name="Sharon I."/>
            <person name="Castelle C.J."/>
            <person name="Probst A.J."/>
            <person name="Thomas B.C."/>
            <person name="Singh A."/>
            <person name="Wilkins M.J."/>
            <person name="Karaoz U."/>
            <person name="Brodie E.L."/>
            <person name="Williams K.H."/>
            <person name="Hubbard S.S."/>
            <person name="Banfield J.F."/>
        </authorList>
    </citation>
    <scope>NUCLEOTIDE SEQUENCE [LARGE SCALE GENOMIC DNA]</scope>
</reference>
<evidence type="ECO:0000313" key="3">
    <source>
        <dbReference type="EMBL" id="OGD81487.1"/>
    </source>
</evidence>
<keyword evidence="2" id="KW-0472">Membrane</keyword>
<accession>A0A1F5FPC7</accession>
<organism evidence="3 4">
    <name type="scientific">Candidatus Collierbacteria bacterium RIFOXYD1_FULL_40_9</name>
    <dbReference type="NCBI Taxonomy" id="1817731"/>
    <lineage>
        <taxon>Bacteria</taxon>
        <taxon>Candidatus Collieribacteriota</taxon>
    </lineage>
</organism>
<evidence type="ECO:0000256" key="2">
    <source>
        <dbReference type="SAM" id="Phobius"/>
    </source>
</evidence>
<protein>
    <submittedName>
        <fullName evidence="3">Uncharacterized protein</fullName>
    </submittedName>
</protein>
<keyword evidence="2" id="KW-1133">Transmembrane helix</keyword>
<feature type="compositionally biased region" description="Basic and acidic residues" evidence="1">
    <location>
        <begin position="31"/>
        <end position="43"/>
    </location>
</feature>
<feature type="region of interest" description="Disordered" evidence="1">
    <location>
        <begin position="1"/>
        <end position="51"/>
    </location>
</feature>
<feature type="transmembrane region" description="Helical" evidence="2">
    <location>
        <begin position="59"/>
        <end position="80"/>
    </location>
</feature>
<proteinExistence type="predicted"/>
<name>A0A1F5FPC7_9BACT</name>
<evidence type="ECO:0000313" key="4">
    <source>
        <dbReference type="Proteomes" id="UP000179237"/>
    </source>
</evidence>
<gene>
    <name evidence="3" type="ORF">A2572_02555</name>
</gene>
<comment type="caution">
    <text evidence="3">The sequence shown here is derived from an EMBL/GenBank/DDBJ whole genome shotgun (WGS) entry which is preliminary data.</text>
</comment>
<feature type="transmembrane region" description="Helical" evidence="2">
    <location>
        <begin position="86"/>
        <end position="104"/>
    </location>
</feature>
<dbReference type="EMBL" id="MFAQ01000043">
    <property type="protein sequence ID" value="OGD81487.1"/>
    <property type="molecule type" value="Genomic_DNA"/>
</dbReference>
<keyword evidence="2" id="KW-0812">Transmembrane</keyword>
<sequence length="112" mass="12837">MAKSGDINHGPGPVFGYELEGLQPTSNTKKKSVETEPTPELKESQPVPTTTKPSFFKQAIFFLGLVILTYLYWFFGQLTIGIPDEYLATIFTVLLYNWFVKNNYQLPKWLKK</sequence>